<dbReference type="SUPFAM" id="SSF48403">
    <property type="entry name" value="Ankyrin repeat"/>
    <property type="match status" value="2"/>
</dbReference>
<dbReference type="PROSITE" id="PS50088">
    <property type="entry name" value="ANK_REPEAT"/>
    <property type="match status" value="4"/>
</dbReference>
<dbReference type="PANTHER" id="PTHR24188">
    <property type="entry name" value="ANKYRIN REPEAT PROTEIN"/>
    <property type="match status" value="1"/>
</dbReference>
<dbReference type="Pfam" id="PF00023">
    <property type="entry name" value="Ank"/>
    <property type="match status" value="1"/>
</dbReference>
<dbReference type="OrthoDB" id="4160321at2759"/>
<dbReference type="AlphaFoldDB" id="W9W9V1"/>
<dbReference type="eggNOG" id="KOG4177">
    <property type="taxonomic scope" value="Eukaryota"/>
</dbReference>
<dbReference type="GeneID" id="19176824"/>
<feature type="repeat" description="ANK" evidence="3">
    <location>
        <begin position="291"/>
        <end position="323"/>
    </location>
</feature>
<dbReference type="InterPro" id="IPR002110">
    <property type="entry name" value="Ankyrin_rpt"/>
</dbReference>
<protein>
    <submittedName>
        <fullName evidence="4">Uncharacterized protein</fullName>
    </submittedName>
</protein>
<feature type="repeat" description="ANK" evidence="3">
    <location>
        <begin position="256"/>
        <end position="288"/>
    </location>
</feature>
<dbReference type="STRING" id="1182544.W9W9V1"/>
<dbReference type="PRINTS" id="PR01415">
    <property type="entry name" value="ANKYRIN"/>
</dbReference>
<evidence type="ECO:0000313" key="5">
    <source>
        <dbReference type="Proteomes" id="UP000019473"/>
    </source>
</evidence>
<organism evidence="4 5">
    <name type="scientific">Cladophialophora yegresii CBS 114405</name>
    <dbReference type="NCBI Taxonomy" id="1182544"/>
    <lineage>
        <taxon>Eukaryota</taxon>
        <taxon>Fungi</taxon>
        <taxon>Dikarya</taxon>
        <taxon>Ascomycota</taxon>
        <taxon>Pezizomycotina</taxon>
        <taxon>Eurotiomycetes</taxon>
        <taxon>Chaetothyriomycetidae</taxon>
        <taxon>Chaetothyriales</taxon>
        <taxon>Herpotrichiellaceae</taxon>
        <taxon>Cladophialophora</taxon>
    </lineage>
</organism>
<gene>
    <name evidence="4" type="ORF">A1O7_02215</name>
</gene>
<feature type="repeat" description="ANK" evidence="3">
    <location>
        <begin position="190"/>
        <end position="222"/>
    </location>
</feature>
<name>W9W9V1_9EURO</name>
<dbReference type="InterPro" id="IPR036770">
    <property type="entry name" value="Ankyrin_rpt-contain_sf"/>
</dbReference>
<keyword evidence="5" id="KW-1185">Reference proteome</keyword>
<keyword evidence="2 3" id="KW-0040">ANK repeat</keyword>
<dbReference type="SMART" id="SM00248">
    <property type="entry name" value="ANK"/>
    <property type="match status" value="8"/>
</dbReference>
<sequence length="421" mass="47000">MGRLLKSISLKYMENLLIPICLNSRTLRAEFDKILLTVQRSAAWFQQIAQWRLDAKFDDLNITPPTAQSTFQEIESMLKHGADVNAIGEHGSVFERAFLARNQKLLRYLLERGARPEVQSDIRGRTSIEIAIDWRDFELAKLLVEHCARANLLLPCDCVDAFAMACRTSDVTMAKMLIDYGMVVNARFPGGHTPLQVACWEGTAEMVKVLVKAGADVNALFSNKNTPLQHACWRRNVEIVKVFVEAGADVNAFFSNGLTPLQYACLWQRAEIVKVLVEAGANVNADVHPYNGFTALQTAVSWFSRDIMRILLDAGADVTAPGSITGGSALKLAAEKCNMDMMKLLLHHCYRSKQAASFQAICSKASRYAEQYGHSRMSKALRSLAEGVFDPELLRSAGMDTAFWRQCFPPRVDLHQQRAQP</sequence>
<dbReference type="PROSITE" id="PS50297">
    <property type="entry name" value="ANK_REP_REGION"/>
    <property type="match status" value="4"/>
</dbReference>
<dbReference type="HOGENOM" id="CLU_652122_0_0_1"/>
<proteinExistence type="predicted"/>
<dbReference type="VEuPathDB" id="FungiDB:A1O7_02215"/>
<evidence type="ECO:0000256" key="1">
    <source>
        <dbReference type="ARBA" id="ARBA00022737"/>
    </source>
</evidence>
<dbReference type="RefSeq" id="XP_007754439.1">
    <property type="nucleotide sequence ID" value="XM_007756249.1"/>
</dbReference>
<reference evidence="4 5" key="1">
    <citation type="submission" date="2013-03" db="EMBL/GenBank/DDBJ databases">
        <title>The Genome Sequence of Cladophialophora yegresii CBS 114405.</title>
        <authorList>
            <consortium name="The Broad Institute Genomics Platform"/>
            <person name="Cuomo C."/>
            <person name="de Hoog S."/>
            <person name="Gorbushina A."/>
            <person name="Walker B."/>
            <person name="Young S.K."/>
            <person name="Zeng Q."/>
            <person name="Gargeya S."/>
            <person name="Fitzgerald M."/>
            <person name="Haas B."/>
            <person name="Abouelleil A."/>
            <person name="Allen A.W."/>
            <person name="Alvarado L."/>
            <person name="Arachchi H.M."/>
            <person name="Berlin A.M."/>
            <person name="Chapman S.B."/>
            <person name="Gainer-Dewar J."/>
            <person name="Goldberg J."/>
            <person name="Griggs A."/>
            <person name="Gujja S."/>
            <person name="Hansen M."/>
            <person name="Howarth C."/>
            <person name="Imamovic A."/>
            <person name="Ireland A."/>
            <person name="Larimer J."/>
            <person name="McCowan C."/>
            <person name="Murphy C."/>
            <person name="Pearson M."/>
            <person name="Poon T.W."/>
            <person name="Priest M."/>
            <person name="Roberts A."/>
            <person name="Saif S."/>
            <person name="Shea T."/>
            <person name="Sisk P."/>
            <person name="Sykes S."/>
            <person name="Wortman J."/>
            <person name="Nusbaum C."/>
            <person name="Birren B."/>
        </authorList>
    </citation>
    <scope>NUCLEOTIDE SEQUENCE [LARGE SCALE GENOMIC DNA]</scope>
    <source>
        <strain evidence="4 5">CBS 114405</strain>
    </source>
</reference>
<dbReference type="PANTHER" id="PTHR24188:SF29">
    <property type="entry name" value="GH09064P"/>
    <property type="match status" value="1"/>
</dbReference>
<dbReference type="Pfam" id="PF12796">
    <property type="entry name" value="Ank_2"/>
    <property type="match status" value="2"/>
</dbReference>
<keyword evidence="1" id="KW-0677">Repeat</keyword>
<feature type="repeat" description="ANK" evidence="3">
    <location>
        <begin position="223"/>
        <end position="255"/>
    </location>
</feature>
<dbReference type="Gene3D" id="1.25.40.20">
    <property type="entry name" value="Ankyrin repeat-containing domain"/>
    <property type="match status" value="3"/>
</dbReference>
<evidence type="ECO:0000313" key="4">
    <source>
        <dbReference type="EMBL" id="EXJ61785.1"/>
    </source>
</evidence>
<accession>W9W9V1</accession>
<evidence type="ECO:0000256" key="2">
    <source>
        <dbReference type="ARBA" id="ARBA00023043"/>
    </source>
</evidence>
<comment type="caution">
    <text evidence="4">The sequence shown here is derived from an EMBL/GenBank/DDBJ whole genome shotgun (WGS) entry which is preliminary data.</text>
</comment>
<evidence type="ECO:0000256" key="3">
    <source>
        <dbReference type="PROSITE-ProRule" id="PRU00023"/>
    </source>
</evidence>
<dbReference type="EMBL" id="AMGW01000002">
    <property type="protein sequence ID" value="EXJ61785.1"/>
    <property type="molecule type" value="Genomic_DNA"/>
</dbReference>
<dbReference type="Proteomes" id="UP000019473">
    <property type="component" value="Unassembled WGS sequence"/>
</dbReference>